<dbReference type="AlphaFoldDB" id="A0A9W7KUQ9"/>
<dbReference type="Proteomes" id="UP001165122">
    <property type="component" value="Unassembled WGS sequence"/>
</dbReference>
<reference evidence="2" key="1">
    <citation type="journal article" date="2023" name="Commun. Biol.">
        <title>Genome analysis of Parmales, the sister group of diatoms, reveals the evolutionary specialization of diatoms from phago-mixotrophs to photoautotrophs.</title>
        <authorList>
            <person name="Ban H."/>
            <person name="Sato S."/>
            <person name="Yoshikawa S."/>
            <person name="Yamada K."/>
            <person name="Nakamura Y."/>
            <person name="Ichinomiya M."/>
            <person name="Sato N."/>
            <person name="Blanc-Mathieu R."/>
            <person name="Endo H."/>
            <person name="Kuwata A."/>
            <person name="Ogata H."/>
        </authorList>
    </citation>
    <scope>NUCLEOTIDE SEQUENCE [LARGE SCALE GENOMIC DNA]</scope>
    <source>
        <strain evidence="2">NIES 3700</strain>
    </source>
</reference>
<accession>A0A9W7KUQ9</accession>
<name>A0A9W7KUQ9_9STRA</name>
<comment type="caution">
    <text evidence="1">The sequence shown here is derived from an EMBL/GenBank/DDBJ whole genome shotgun (WGS) entry which is preliminary data.</text>
</comment>
<evidence type="ECO:0000313" key="1">
    <source>
        <dbReference type="EMBL" id="GMI12259.1"/>
    </source>
</evidence>
<sequence>MSSSLLSSSLSMPGDPSGLTFTAAVSYSKSSEVVNCLEYYFKKVVTDKPDDVVKYLLEKLENEPWQKPEEEKKE</sequence>
<protein>
    <submittedName>
        <fullName evidence="1">Uncharacterized protein</fullName>
    </submittedName>
</protein>
<keyword evidence="2" id="KW-1185">Reference proteome</keyword>
<proteinExistence type="predicted"/>
<dbReference type="EMBL" id="BRXW01000175">
    <property type="protein sequence ID" value="GMI12259.1"/>
    <property type="molecule type" value="Genomic_DNA"/>
</dbReference>
<evidence type="ECO:0000313" key="2">
    <source>
        <dbReference type="Proteomes" id="UP001165122"/>
    </source>
</evidence>
<organism evidence="1 2">
    <name type="scientific">Triparma laevis f. longispina</name>
    <dbReference type="NCBI Taxonomy" id="1714387"/>
    <lineage>
        <taxon>Eukaryota</taxon>
        <taxon>Sar</taxon>
        <taxon>Stramenopiles</taxon>
        <taxon>Ochrophyta</taxon>
        <taxon>Bolidophyceae</taxon>
        <taxon>Parmales</taxon>
        <taxon>Triparmaceae</taxon>
        <taxon>Triparma</taxon>
    </lineage>
</organism>
<gene>
    <name evidence="1" type="ORF">TrLO_g631</name>
</gene>